<keyword evidence="3" id="KW-1185">Reference proteome</keyword>
<sequence>MPMECSPGQQKAKGAQEVFEETFSTPVRKKYRTRIEENYDIETQSPCFEVYKKLHSKVHKTAEPPSSSQGSSSAGHHTGLHMLVDAAFQATQTSSVVTPDIVSLPSTSSCLVSPVLREGSRNIETSPENTVEHFARQSDLNRKYSHNVTETEKITKFTERELNAKVAHLKKTSPNL</sequence>
<name>A0A9D4DXJ2_DREPO</name>
<reference evidence="2" key="2">
    <citation type="submission" date="2020-11" db="EMBL/GenBank/DDBJ databases">
        <authorList>
            <person name="McCartney M.A."/>
            <person name="Auch B."/>
            <person name="Kono T."/>
            <person name="Mallez S."/>
            <person name="Becker A."/>
            <person name="Gohl D.M."/>
            <person name="Silverstein K.A.T."/>
            <person name="Koren S."/>
            <person name="Bechman K.B."/>
            <person name="Herman A."/>
            <person name="Abrahante J.E."/>
            <person name="Garbe J."/>
        </authorList>
    </citation>
    <scope>NUCLEOTIDE SEQUENCE</scope>
    <source>
        <strain evidence="2">Duluth1</strain>
        <tissue evidence="2">Whole animal</tissue>
    </source>
</reference>
<dbReference type="Proteomes" id="UP000828390">
    <property type="component" value="Unassembled WGS sequence"/>
</dbReference>
<dbReference type="AlphaFoldDB" id="A0A9D4DXJ2"/>
<reference evidence="2" key="1">
    <citation type="journal article" date="2019" name="bioRxiv">
        <title>The Genome of the Zebra Mussel, Dreissena polymorpha: A Resource for Invasive Species Research.</title>
        <authorList>
            <person name="McCartney M.A."/>
            <person name="Auch B."/>
            <person name="Kono T."/>
            <person name="Mallez S."/>
            <person name="Zhang Y."/>
            <person name="Obille A."/>
            <person name="Becker A."/>
            <person name="Abrahante J.E."/>
            <person name="Garbe J."/>
            <person name="Badalamenti J.P."/>
            <person name="Herman A."/>
            <person name="Mangelson H."/>
            <person name="Liachko I."/>
            <person name="Sullivan S."/>
            <person name="Sone E.D."/>
            <person name="Koren S."/>
            <person name="Silverstein K.A.T."/>
            <person name="Beckman K.B."/>
            <person name="Gohl D.M."/>
        </authorList>
    </citation>
    <scope>NUCLEOTIDE SEQUENCE</scope>
    <source>
        <strain evidence="2">Duluth1</strain>
        <tissue evidence="2">Whole animal</tissue>
    </source>
</reference>
<organism evidence="2 3">
    <name type="scientific">Dreissena polymorpha</name>
    <name type="common">Zebra mussel</name>
    <name type="synonym">Mytilus polymorpha</name>
    <dbReference type="NCBI Taxonomy" id="45954"/>
    <lineage>
        <taxon>Eukaryota</taxon>
        <taxon>Metazoa</taxon>
        <taxon>Spiralia</taxon>
        <taxon>Lophotrochozoa</taxon>
        <taxon>Mollusca</taxon>
        <taxon>Bivalvia</taxon>
        <taxon>Autobranchia</taxon>
        <taxon>Heteroconchia</taxon>
        <taxon>Euheterodonta</taxon>
        <taxon>Imparidentia</taxon>
        <taxon>Neoheterodontei</taxon>
        <taxon>Myida</taxon>
        <taxon>Dreissenoidea</taxon>
        <taxon>Dreissenidae</taxon>
        <taxon>Dreissena</taxon>
    </lineage>
</organism>
<protein>
    <submittedName>
        <fullName evidence="2">Uncharacterized protein</fullName>
    </submittedName>
</protein>
<dbReference type="EMBL" id="JAIWYP010000009">
    <property type="protein sequence ID" value="KAH3769902.1"/>
    <property type="molecule type" value="Genomic_DNA"/>
</dbReference>
<comment type="caution">
    <text evidence="2">The sequence shown here is derived from an EMBL/GenBank/DDBJ whole genome shotgun (WGS) entry which is preliminary data.</text>
</comment>
<gene>
    <name evidence="2" type="ORF">DPMN_171183</name>
</gene>
<accession>A0A9D4DXJ2</accession>
<evidence type="ECO:0000313" key="3">
    <source>
        <dbReference type="Proteomes" id="UP000828390"/>
    </source>
</evidence>
<evidence type="ECO:0000256" key="1">
    <source>
        <dbReference type="SAM" id="MobiDB-lite"/>
    </source>
</evidence>
<feature type="region of interest" description="Disordered" evidence="1">
    <location>
        <begin position="58"/>
        <end position="78"/>
    </location>
</feature>
<proteinExistence type="predicted"/>
<evidence type="ECO:0000313" key="2">
    <source>
        <dbReference type="EMBL" id="KAH3769902.1"/>
    </source>
</evidence>